<proteinExistence type="predicted"/>
<feature type="region of interest" description="Disordered" evidence="1">
    <location>
        <begin position="76"/>
        <end position="118"/>
    </location>
</feature>
<reference evidence="2" key="1">
    <citation type="submission" date="2022-06" db="EMBL/GenBank/DDBJ databases">
        <title>Genome Sequence of Candolleomyces eurysporus.</title>
        <authorList>
            <person name="Buettner E."/>
        </authorList>
    </citation>
    <scope>NUCLEOTIDE SEQUENCE</scope>
    <source>
        <strain evidence="2">VTCC 930004</strain>
    </source>
</reference>
<name>A0A9W8M9P5_9AGAR</name>
<dbReference type="OrthoDB" id="9514740at2759"/>
<accession>A0A9W8M9P5</accession>
<gene>
    <name evidence="2" type="ORF">H1R20_g15965</name>
</gene>
<feature type="region of interest" description="Disordered" evidence="1">
    <location>
        <begin position="186"/>
        <end position="205"/>
    </location>
</feature>
<dbReference type="AlphaFoldDB" id="A0A9W8M9P5"/>
<evidence type="ECO:0000313" key="3">
    <source>
        <dbReference type="Proteomes" id="UP001140091"/>
    </source>
</evidence>
<feature type="region of interest" description="Disordered" evidence="1">
    <location>
        <begin position="29"/>
        <end position="54"/>
    </location>
</feature>
<feature type="compositionally biased region" description="Polar residues" evidence="1">
    <location>
        <begin position="192"/>
        <end position="205"/>
    </location>
</feature>
<comment type="caution">
    <text evidence="2">The sequence shown here is derived from an EMBL/GenBank/DDBJ whole genome shotgun (WGS) entry which is preliminary data.</text>
</comment>
<feature type="non-terminal residue" evidence="2">
    <location>
        <position position="1"/>
    </location>
</feature>
<protein>
    <submittedName>
        <fullName evidence="2">Uncharacterized protein</fullName>
    </submittedName>
</protein>
<feature type="compositionally biased region" description="Acidic residues" evidence="1">
    <location>
        <begin position="99"/>
        <end position="114"/>
    </location>
</feature>
<dbReference type="EMBL" id="JANBPK010001668">
    <property type="protein sequence ID" value="KAJ2921128.1"/>
    <property type="molecule type" value="Genomic_DNA"/>
</dbReference>
<evidence type="ECO:0000313" key="2">
    <source>
        <dbReference type="EMBL" id="KAJ2921128.1"/>
    </source>
</evidence>
<dbReference type="Proteomes" id="UP001140091">
    <property type="component" value="Unassembled WGS sequence"/>
</dbReference>
<sequence length="350" mass="37446">MASKRYPYPPATPAGTFDASAAAASRASRQANVVSSEPTTLVGASRRSVSDGAEHDLGATVEQIAAVSHASYAQPPIIPQLFDGPEEQNELLRSRESDDGLSDDDMSVDSEESFDSAVSGDIEMLDSKTSLVLGSGIQAQDDPSPGPMTSYTEAVTLPCPSSRTEWSASELRAHVLQGSPRASHSAFAECSQKPQDTFSKSDGYSYQRPQTPRLCIVCKQKPPYSKNGKSYPTCGLTCAAELEKEMEREAWESVRPSSYPGFCVVCHARPKHVNASSGHVYPTCGLRCAAKYDPVKSSAGMCAVCKKRLKLATGTGNYCSIACEDKAKATLADGMGFLSLRYPTTNSPQW</sequence>
<evidence type="ECO:0000256" key="1">
    <source>
        <dbReference type="SAM" id="MobiDB-lite"/>
    </source>
</evidence>
<organism evidence="2 3">
    <name type="scientific">Candolleomyces eurysporus</name>
    <dbReference type="NCBI Taxonomy" id="2828524"/>
    <lineage>
        <taxon>Eukaryota</taxon>
        <taxon>Fungi</taxon>
        <taxon>Dikarya</taxon>
        <taxon>Basidiomycota</taxon>
        <taxon>Agaricomycotina</taxon>
        <taxon>Agaricomycetes</taxon>
        <taxon>Agaricomycetidae</taxon>
        <taxon>Agaricales</taxon>
        <taxon>Agaricineae</taxon>
        <taxon>Psathyrellaceae</taxon>
        <taxon>Candolleomyces</taxon>
    </lineage>
</organism>
<keyword evidence="3" id="KW-1185">Reference proteome</keyword>